<evidence type="ECO:0000313" key="4">
    <source>
        <dbReference type="Proteomes" id="UP000581087"/>
    </source>
</evidence>
<evidence type="ECO:0000313" key="3">
    <source>
        <dbReference type="Proteomes" id="UP000292686"/>
    </source>
</evidence>
<keyword evidence="3" id="KW-1185">Reference proteome</keyword>
<reference evidence="2 3" key="1">
    <citation type="submission" date="2019-01" db="EMBL/GenBank/DDBJ databases">
        <title>Agromyces.</title>
        <authorList>
            <person name="Li J."/>
        </authorList>
    </citation>
    <scope>NUCLEOTIDE SEQUENCE [LARGE SCALE GENOMIC DNA]</scope>
    <source>
        <strain evidence="2 3">DSM 23870</strain>
    </source>
</reference>
<dbReference type="EMBL" id="JACCBI010000001">
    <property type="protein sequence ID" value="NYD66465.1"/>
    <property type="molecule type" value="Genomic_DNA"/>
</dbReference>
<dbReference type="Proteomes" id="UP000292686">
    <property type="component" value="Unassembled WGS sequence"/>
</dbReference>
<dbReference type="Proteomes" id="UP000581087">
    <property type="component" value="Unassembled WGS sequence"/>
</dbReference>
<organism evidence="2 3">
    <name type="scientific">Agromyces atrinae</name>
    <dbReference type="NCBI Taxonomy" id="592376"/>
    <lineage>
        <taxon>Bacteria</taxon>
        <taxon>Bacillati</taxon>
        <taxon>Actinomycetota</taxon>
        <taxon>Actinomycetes</taxon>
        <taxon>Micrococcales</taxon>
        <taxon>Microbacteriaceae</taxon>
        <taxon>Agromyces</taxon>
    </lineage>
</organism>
<sequence length="75" mass="8173">MKLSEFRFAIEHEFGGGYARVLVRDLVLPALGGRTAEDALAAGIAPKDVWIALCDEQGVPLERRAGVGRPDPRRD</sequence>
<evidence type="ECO:0000313" key="2">
    <source>
        <dbReference type="EMBL" id="RXZ87144.1"/>
    </source>
</evidence>
<dbReference type="InterPro" id="IPR021408">
    <property type="entry name" value="DUF3046"/>
</dbReference>
<dbReference type="AlphaFoldDB" id="A0A4Q2M4X2"/>
<gene>
    <name evidence="1" type="ORF">BJ972_000984</name>
    <name evidence="2" type="ORF">ESP50_04245</name>
</gene>
<dbReference type="RefSeq" id="WP_129172719.1">
    <property type="nucleotide sequence ID" value="NZ_JACCBI010000001.1"/>
</dbReference>
<dbReference type="Pfam" id="PF11248">
    <property type="entry name" value="DUF3046"/>
    <property type="match status" value="1"/>
</dbReference>
<comment type="caution">
    <text evidence="2">The sequence shown here is derived from an EMBL/GenBank/DDBJ whole genome shotgun (WGS) entry which is preliminary data.</text>
</comment>
<proteinExistence type="predicted"/>
<dbReference type="OrthoDB" id="3215033at2"/>
<name>A0A4Q2M4X2_9MICO</name>
<evidence type="ECO:0000313" key="1">
    <source>
        <dbReference type="EMBL" id="NYD66465.1"/>
    </source>
</evidence>
<dbReference type="EMBL" id="SDPM01000002">
    <property type="protein sequence ID" value="RXZ87144.1"/>
    <property type="molecule type" value="Genomic_DNA"/>
</dbReference>
<protein>
    <submittedName>
        <fullName evidence="2">DUF3046 domain-containing protein</fullName>
    </submittedName>
</protein>
<accession>A0A4Q2M4X2</accession>
<reference evidence="1 4" key="2">
    <citation type="submission" date="2020-07" db="EMBL/GenBank/DDBJ databases">
        <title>Sequencing the genomes of 1000 actinobacteria strains.</title>
        <authorList>
            <person name="Klenk H.-P."/>
        </authorList>
    </citation>
    <scope>NUCLEOTIDE SEQUENCE [LARGE SCALE GENOMIC DNA]</scope>
    <source>
        <strain evidence="1 4">DSM 23870</strain>
    </source>
</reference>